<dbReference type="AlphaFoldDB" id="A0A2T4IUV8"/>
<gene>
    <name evidence="1" type="ORF">C9427_15155</name>
</gene>
<dbReference type="OrthoDB" id="2506245at2"/>
<name>A0A2T4IUV8_9HYPH</name>
<evidence type="ECO:0000313" key="1">
    <source>
        <dbReference type="EMBL" id="PTE09436.1"/>
    </source>
</evidence>
<keyword evidence="2" id="KW-1185">Reference proteome</keyword>
<proteinExistence type="predicted"/>
<sequence length="454" mass="50418">MRQTVTIVDPLEGARTYEPITFAVEGDLVEPLWWAVREDGKRVLCQRLAAGSGNGRTTFIATISFTGTARLTLDCPCDEGSLADGQRIGELPGREPDCFVRLVTGAFDLELCSGTAQGLGSSKWGIRHFRSTADGFELLPSGNNAIGGFYGPFFTPENGLINPPEHSIVRIEVVERGPVLHHYRMHGTIPDGLLFELKGKSFAIDWRFTHNTPFFQRRYLVDDFQTVINGRSVTNKITVGDEFEGGQGRLVFDRFAAYGGTRYRVGDPYAGELVAMVADTVATSTAGGPKLEEFRAQLADIESAHWDLYWRLFCAWEKVLGEDELRKRLAKVRAVSHVKADLPERAWFIYGRPVDVSAVPHETIFAGPANKTVEYHEESGRAMIWWTSQPSGAFQIVQRRQSGWVNWGTNGENECPELPVGVDIKTAYGFFAERWPQVADQLETPPVITVAAVT</sequence>
<dbReference type="RefSeq" id="WP_107649937.1">
    <property type="nucleotide sequence ID" value="NZ_PZJX01000028.1"/>
</dbReference>
<evidence type="ECO:0000313" key="2">
    <source>
        <dbReference type="Proteomes" id="UP000240259"/>
    </source>
</evidence>
<accession>A0A2T4IUV8</accession>
<protein>
    <submittedName>
        <fullName evidence="1">Uncharacterized protein</fullName>
    </submittedName>
</protein>
<comment type="caution">
    <text evidence="1">The sequence shown here is derived from an EMBL/GenBank/DDBJ whole genome shotgun (WGS) entry which is preliminary data.</text>
</comment>
<reference evidence="1 2" key="1">
    <citation type="submission" date="2018-03" db="EMBL/GenBank/DDBJ databases">
        <title>Genome sequence of the symbiotic type strain Mesorhizobium helmanticense CSLC115NT isolated from Lotus corniculatus nodules.</title>
        <authorList>
            <person name="Sannazzaro A.I."/>
            <person name="Torres Tejerizo G.A."/>
            <person name="Dip D."/>
            <person name="Caballero M."/>
            <person name="Pistorio M."/>
            <person name="Estrella M.J."/>
        </authorList>
    </citation>
    <scope>NUCLEOTIDE SEQUENCE [LARGE SCALE GENOMIC DNA]</scope>
    <source>
        <strain evidence="1 2">CSLC115N</strain>
    </source>
</reference>
<organism evidence="1 2">
    <name type="scientific">Mesorhizobium helmanticense</name>
    <dbReference type="NCBI Taxonomy" id="1776423"/>
    <lineage>
        <taxon>Bacteria</taxon>
        <taxon>Pseudomonadati</taxon>
        <taxon>Pseudomonadota</taxon>
        <taxon>Alphaproteobacteria</taxon>
        <taxon>Hyphomicrobiales</taxon>
        <taxon>Phyllobacteriaceae</taxon>
        <taxon>Mesorhizobium</taxon>
    </lineage>
</organism>
<dbReference type="EMBL" id="PZJX01000028">
    <property type="protein sequence ID" value="PTE09436.1"/>
    <property type="molecule type" value="Genomic_DNA"/>
</dbReference>
<dbReference type="Proteomes" id="UP000240259">
    <property type="component" value="Unassembled WGS sequence"/>
</dbReference>